<dbReference type="KEGG" id="pcav:D3880_13060"/>
<proteinExistence type="inferred from homology"/>
<dbReference type="Proteomes" id="UP000265560">
    <property type="component" value="Chromosome"/>
</dbReference>
<protein>
    <submittedName>
        <fullName evidence="13">Methyl-accepting chemotaxis protein</fullName>
    </submittedName>
</protein>
<keyword evidence="6" id="KW-0472">Membrane</keyword>
<dbReference type="PANTHER" id="PTHR32089">
    <property type="entry name" value="METHYL-ACCEPTING CHEMOTAXIS PROTEIN MCPB"/>
    <property type="match status" value="1"/>
</dbReference>
<dbReference type="GO" id="GO:0007165">
    <property type="term" value="P:signal transduction"/>
    <property type="evidence" value="ECO:0007669"/>
    <property type="project" value="UniProtKB-KW"/>
</dbReference>
<gene>
    <name evidence="13" type="ORF">D3880_13060</name>
</gene>
<dbReference type="OrthoDB" id="2489132at2"/>
<keyword evidence="2" id="KW-1003">Cell membrane</keyword>
<feature type="domain" description="Methyl-accepting transducer" evidence="11">
    <location>
        <begin position="462"/>
        <end position="688"/>
    </location>
</feature>
<evidence type="ECO:0000256" key="8">
    <source>
        <dbReference type="ARBA" id="ARBA00029447"/>
    </source>
</evidence>
<sequence length="724" mass="79712">MSTLHSNAMHLSTAERGWLPWWGKTGKLAMARSCWLNRHIYPVVEQTFEGIAQTRVKILQNWARAQWEHLAELADVLARDFPPGDVAQYDSALLHAKRRQAADFSELFIVERGGRVLASTHAAHLNASDVAPRALAEGLQRPFLHGPYVDPLTRSLGPSTSRFHDAVTLMFYQPIVVAGEVRGCLCGRVPNDVLGDLIQREAGHIFPESGDNYLFMVESRFDPAVAQGTALSRSRFEDNTFSHGENLKSGVNTDWGVVSVREHTELELRFTDPATGQLHPGVRETIRNGSNLFVTYPGYSDYRHIPVIGKGVTFQLPSSPDRWGMMCEADLEEVYRRRSLSFGLMKTYLLTVVALFGIRCALQHFSGLPLWALDLVDGGLLLGGAWFFAAFGPRRLAARMGAMTEVIRTIAEGEGNLRQRLDSSRLAADETGDMGRWINSFIDNLDGIVGQVIQASLSVKQTNETMLERSSEAGKTTREVTEAVHRMLLLVEEQLGEIQQASMTAEDMKQAMDEVVERARVQFEAVRAGTQSIRDVVARSARSVQSLDSRMAEIGNIVGLISDITNQTNLLALNAAIEAARAGEHGRGFAVVAGEVRTLASRTASAAEDIRHMVAGLQSETQEAVAFMQGGVQDVDNNLRRTEEASSENLHLHQTVERMFAIIQQLNERSLHYGQSIRGVDQASGEMGETVGVLHSSAETVRHTASKLQQLVGQFKVSSTSLSA</sequence>
<evidence type="ECO:0000256" key="6">
    <source>
        <dbReference type="ARBA" id="ARBA00023136"/>
    </source>
</evidence>
<reference evidence="14" key="1">
    <citation type="submission" date="2018-09" db="EMBL/GenBank/DDBJ databases">
        <authorList>
            <person name="Zhu H."/>
        </authorList>
    </citation>
    <scope>NUCLEOTIDE SEQUENCE [LARGE SCALE GENOMIC DNA]</scope>
    <source>
        <strain evidence="14">K2W31S-8</strain>
    </source>
</reference>
<accession>A0A385Z3I4</accession>
<dbReference type="SMART" id="SM00304">
    <property type="entry name" value="HAMP"/>
    <property type="match status" value="1"/>
</dbReference>
<comment type="subcellular location">
    <subcellularLocation>
        <location evidence="1">Cell membrane</location>
    </subcellularLocation>
</comment>
<dbReference type="InterPro" id="IPR004089">
    <property type="entry name" value="MCPsignal_dom"/>
</dbReference>
<evidence type="ECO:0000256" key="10">
    <source>
        <dbReference type="SAM" id="Coils"/>
    </source>
</evidence>
<dbReference type="EMBL" id="CP032419">
    <property type="protein sequence ID" value="AYC33221.1"/>
    <property type="molecule type" value="Genomic_DNA"/>
</dbReference>
<dbReference type="Gene3D" id="1.10.287.950">
    <property type="entry name" value="Methyl-accepting chemotaxis protein"/>
    <property type="match status" value="1"/>
</dbReference>
<evidence type="ECO:0000256" key="7">
    <source>
        <dbReference type="ARBA" id="ARBA00023224"/>
    </source>
</evidence>
<evidence type="ECO:0000256" key="9">
    <source>
        <dbReference type="PROSITE-ProRule" id="PRU00284"/>
    </source>
</evidence>
<keyword evidence="5" id="KW-1133">Transmembrane helix</keyword>
<keyword evidence="10" id="KW-0175">Coiled coil</keyword>
<dbReference type="RefSeq" id="WP_119893879.1">
    <property type="nucleotide sequence ID" value="NZ_CP032419.1"/>
</dbReference>
<comment type="similarity">
    <text evidence="8">Belongs to the methyl-accepting chemotaxis (MCP) protein family.</text>
</comment>
<dbReference type="SMART" id="SM00283">
    <property type="entry name" value="MA"/>
    <property type="match status" value="1"/>
</dbReference>
<name>A0A385Z3I4_9PSED</name>
<feature type="coiled-coil region" evidence="10">
    <location>
        <begin position="491"/>
        <end position="518"/>
    </location>
</feature>
<keyword evidence="14" id="KW-1185">Reference proteome</keyword>
<evidence type="ECO:0000259" key="12">
    <source>
        <dbReference type="PROSITE" id="PS50885"/>
    </source>
</evidence>
<keyword evidence="7 9" id="KW-0807">Transducer</keyword>
<keyword evidence="3" id="KW-0488">Methylation</keyword>
<dbReference type="GO" id="GO:0006935">
    <property type="term" value="P:chemotaxis"/>
    <property type="evidence" value="ECO:0007669"/>
    <property type="project" value="UniProtKB-ARBA"/>
</dbReference>
<dbReference type="PANTHER" id="PTHR32089:SF112">
    <property type="entry name" value="LYSOZYME-LIKE PROTEIN-RELATED"/>
    <property type="match status" value="1"/>
</dbReference>
<dbReference type="GO" id="GO:0005886">
    <property type="term" value="C:plasma membrane"/>
    <property type="evidence" value="ECO:0007669"/>
    <property type="project" value="UniProtKB-SubCell"/>
</dbReference>
<feature type="domain" description="HAMP" evidence="12">
    <location>
        <begin position="394"/>
        <end position="450"/>
    </location>
</feature>
<evidence type="ECO:0000256" key="4">
    <source>
        <dbReference type="ARBA" id="ARBA00022692"/>
    </source>
</evidence>
<dbReference type="PROSITE" id="PS50111">
    <property type="entry name" value="CHEMOTAXIS_TRANSDUC_2"/>
    <property type="match status" value="1"/>
</dbReference>
<evidence type="ECO:0000313" key="13">
    <source>
        <dbReference type="EMBL" id="AYC33221.1"/>
    </source>
</evidence>
<evidence type="ECO:0000259" key="11">
    <source>
        <dbReference type="PROSITE" id="PS50111"/>
    </source>
</evidence>
<dbReference type="CDD" id="cd11386">
    <property type="entry name" value="MCP_signal"/>
    <property type="match status" value="1"/>
</dbReference>
<dbReference type="SUPFAM" id="SSF58104">
    <property type="entry name" value="Methyl-accepting chemotaxis protein (MCP) signaling domain"/>
    <property type="match status" value="1"/>
</dbReference>
<evidence type="ECO:0000256" key="5">
    <source>
        <dbReference type="ARBA" id="ARBA00022989"/>
    </source>
</evidence>
<evidence type="ECO:0000256" key="3">
    <source>
        <dbReference type="ARBA" id="ARBA00022481"/>
    </source>
</evidence>
<evidence type="ECO:0000256" key="2">
    <source>
        <dbReference type="ARBA" id="ARBA00022475"/>
    </source>
</evidence>
<keyword evidence="4" id="KW-0812">Transmembrane</keyword>
<organism evidence="13 14">
    <name type="scientific">Pseudomonas cavernae</name>
    <dbReference type="NCBI Taxonomy" id="2320867"/>
    <lineage>
        <taxon>Bacteria</taxon>
        <taxon>Pseudomonadati</taxon>
        <taxon>Pseudomonadota</taxon>
        <taxon>Gammaproteobacteria</taxon>
        <taxon>Pseudomonadales</taxon>
        <taxon>Pseudomonadaceae</taxon>
        <taxon>Pseudomonas</taxon>
    </lineage>
</organism>
<evidence type="ECO:0000256" key="1">
    <source>
        <dbReference type="ARBA" id="ARBA00004236"/>
    </source>
</evidence>
<dbReference type="AlphaFoldDB" id="A0A385Z3I4"/>
<dbReference type="PROSITE" id="PS50885">
    <property type="entry name" value="HAMP"/>
    <property type="match status" value="1"/>
</dbReference>
<evidence type="ECO:0000313" key="14">
    <source>
        <dbReference type="Proteomes" id="UP000265560"/>
    </source>
</evidence>
<dbReference type="InterPro" id="IPR003660">
    <property type="entry name" value="HAMP_dom"/>
</dbReference>
<dbReference type="Pfam" id="PF00015">
    <property type="entry name" value="MCPsignal"/>
    <property type="match status" value="1"/>
</dbReference>